<gene>
    <name evidence="1" type="ORF">K3G42_010229</name>
</gene>
<dbReference type="EMBL" id="CM037629">
    <property type="protein sequence ID" value="KAH7990697.1"/>
    <property type="molecule type" value="Genomic_DNA"/>
</dbReference>
<protein>
    <submittedName>
        <fullName evidence="1">Uncharacterized protein</fullName>
    </submittedName>
</protein>
<sequence length="100" mass="11364">MIEASGRSMKSAKHNCPSSPPPKCSNSMNEARGRDEAWDTEWDAITLPWFVQLPPNYLFFFSSRESPKHLSHPGLLRNVPASLKGIPHSQRNSYEDRSDH</sequence>
<keyword evidence="2" id="KW-1185">Reference proteome</keyword>
<organism evidence="1 2">
    <name type="scientific">Sphaerodactylus townsendi</name>
    <dbReference type="NCBI Taxonomy" id="933632"/>
    <lineage>
        <taxon>Eukaryota</taxon>
        <taxon>Metazoa</taxon>
        <taxon>Chordata</taxon>
        <taxon>Craniata</taxon>
        <taxon>Vertebrata</taxon>
        <taxon>Euteleostomi</taxon>
        <taxon>Lepidosauria</taxon>
        <taxon>Squamata</taxon>
        <taxon>Bifurcata</taxon>
        <taxon>Gekkota</taxon>
        <taxon>Sphaerodactylidae</taxon>
        <taxon>Sphaerodactylus</taxon>
    </lineage>
</organism>
<dbReference type="Proteomes" id="UP000827872">
    <property type="component" value="Linkage Group LG16"/>
</dbReference>
<evidence type="ECO:0000313" key="2">
    <source>
        <dbReference type="Proteomes" id="UP000827872"/>
    </source>
</evidence>
<proteinExistence type="predicted"/>
<accession>A0ACB8EEL2</accession>
<name>A0ACB8EEL2_9SAUR</name>
<reference evidence="1" key="1">
    <citation type="submission" date="2021-08" db="EMBL/GenBank/DDBJ databases">
        <title>The first chromosome-level gecko genome reveals the dynamic sex chromosomes of Neotropical dwarf geckos (Sphaerodactylidae: Sphaerodactylus).</title>
        <authorList>
            <person name="Pinto B.J."/>
            <person name="Keating S.E."/>
            <person name="Gamble T."/>
        </authorList>
    </citation>
    <scope>NUCLEOTIDE SEQUENCE</scope>
    <source>
        <strain evidence="1">TG3544</strain>
    </source>
</reference>
<evidence type="ECO:0000313" key="1">
    <source>
        <dbReference type="EMBL" id="KAH7990697.1"/>
    </source>
</evidence>
<comment type="caution">
    <text evidence="1">The sequence shown here is derived from an EMBL/GenBank/DDBJ whole genome shotgun (WGS) entry which is preliminary data.</text>
</comment>